<feature type="region of interest" description="Disordered" evidence="3">
    <location>
        <begin position="105"/>
        <end position="133"/>
    </location>
</feature>
<evidence type="ECO:0000256" key="3">
    <source>
        <dbReference type="SAM" id="MobiDB-lite"/>
    </source>
</evidence>
<proteinExistence type="predicted"/>
<evidence type="ECO:0000259" key="4">
    <source>
        <dbReference type="SMART" id="SM00560"/>
    </source>
</evidence>
<evidence type="ECO:0000313" key="5">
    <source>
        <dbReference type="EMBL" id="PES96399.1"/>
    </source>
</evidence>
<gene>
    <name evidence="5" type="ORF">CN491_10480</name>
</gene>
<feature type="domain" description="LamG-like jellyroll fold" evidence="4">
    <location>
        <begin position="155"/>
        <end position="287"/>
    </location>
</feature>
<protein>
    <recommendedName>
        <fullName evidence="4">LamG-like jellyroll fold domain-containing protein</fullName>
    </recommendedName>
</protein>
<comment type="caution">
    <text evidence="5">The sequence shown here is derived from an EMBL/GenBank/DDBJ whole genome shotgun (WGS) entry which is preliminary data.</text>
</comment>
<feature type="region of interest" description="Disordered" evidence="3">
    <location>
        <begin position="291"/>
        <end position="310"/>
    </location>
</feature>
<evidence type="ECO:0000313" key="6">
    <source>
        <dbReference type="Proteomes" id="UP000220900"/>
    </source>
</evidence>
<organism evidence="5 6">
    <name type="scientific">Bacillus cereus</name>
    <dbReference type="NCBI Taxonomy" id="1396"/>
    <lineage>
        <taxon>Bacteria</taxon>
        <taxon>Bacillati</taxon>
        <taxon>Bacillota</taxon>
        <taxon>Bacilli</taxon>
        <taxon>Bacillales</taxon>
        <taxon>Bacillaceae</taxon>
        <taxon>Bacillus</taxon>
        <taxon>Bacillus cereus group</taxon>
    </lineage>
</organism>
<feature type="compositionally biased region" description="Polar residues" evidence="3">
    <location>
        <begin position="105"/>
        <end position="127"/>
    </location>
</feature>
<dbReference type="AlphaFoldDB" id="A0A2A8LQR6"/>
<sequence length="310" mass="32375">MSSITVPAPVTVPIGTAKTAAALGLPEKVALVTDGGNVDVSVNWDVNSASYDPTSTTAQTFTVTGKVTLPIGVTNPNSVPLTTSISVSARAAELVAHWKFDEGSGTTVGDSSGNGNTGTLVNNPTWTDSDKGGALAFSGGSRAEFNSSATLNKTGDESVSLWFKTSQPATGTTSIFRNSNRFTALQLVAGGQARAAHWPNASSSYKALNFPWTYNDNKWHHYVASYDHLTGLKIYVDGNLVASNTTNLGPLPTVTNKIVLGATETGGEAYSGLLDDVRVYDLSLTPDEVRQLSDQQLPTTTDNAPSGSVN</sequence>
<dbReference type="SUPFAM" id="SSF49899">
    <property type="entry name" value="Concanavalin A-like lectins/glucanases"/>
    <property type="match status" value="1"/>
</dbReference>
<dbReference type="Pfam" id="PF13385">
    <property type="entry name" value="Laminin_G_3"/>
    <property type="match status" value="1"/>
</dbReference>
<dbReference type="InterPro" id="IPR006558">
    <property type="entry name" value="LamG-like"/>
</dbReference>
<name>A0A2A8LQR6_BACCE</name>
<reference evidence="5 6" key="1">
    <citation type="submission" date="2017-09" db="EMBL/GenBank/DDBJ databases">
        <title>Large-scale bioinformatics analysis of Bacillus genomes uncovers conserved roles of natural products in bacterial physiology.</title>
        <authorList>
            <consortium name="Agbiome Team Llc"/>
            <person name="Bleich R.M."/>
            <person name="Grubbs K.J."/>
            <person name="Santa Maria K.C."/>
            <person name="Allen S.E."/>
            <person name="Farag S."/>
            <person name="Shank E.A."/>
            <person name="Bowers A."/>
        </authorList>
    </citation>
    <scope>NUCLEOTIDE SEQUENCE [LARGE SCALE GENOMIC DNA]</scope>
    <source>
        <strain evidence="5 6">AFS002368</strain>
    </source>
</reference>
<dbReference type="SMART" id="SM00560">
    <property type="entry name" value="LamGL"/>
    <property type="match status" value="1"/>
</dbReference>
<keyword evidence="1" id="KW-0732">Signal</keyword>
<evidence type="ECO:0000256" key="1">
    <source>
        <dbReference type="ARBA" id="ARBA00022729"/>
    </source>
</evidence>
<feature type="compositionally biased region" description="Polar residues" evidence="3">
    <location>
        <begin position="292"/>
        <end position="310"/>
    </location>
</feature>
<dbReference type="Proteomes" id="UP000220900">
    <property type="component" value="Unassembled WGS sequence"/>
</dbReference>
<dbReference type="EMBL" id="NTZF01000008">
    <property type="protein sequence ID" value="PES96399.1"/>
    <property type="molecule type" value="Genomic_DNA"/>
</dbReference>
<keyword evidence="2" id="KW-1015">Disulfide bond</keyword>
<dbReference type="Gene3D" id="2.60.120.200">
    <property type="match status" value="1"/>
</dbReference>
<evidence type="ECO:0000256" key="2">
    <source>
        <dbReference type="ARBA" id="ARBA00023157"/>
    </source>
</evidence>
<dbReference type="InterPro" id="IPR013320">
    <property type="entry name" value="ConA-like_dom_sf"/>
</dbReference>
<accession>A0A2A8LQR6</accession>